<dbReference type="InterPro" id="IPR050300">
    <property type="entry name" value="GDXG_lipolytic_enzyme"/>
</dbReference>
<dbReference type="PANTHER" id="PTHR48081:SF6">
    <property type="entry name" value="PEPTIDASE S9 PROLYL OLIGOPEPTIDASE CATALYTIC DOMAIN-CONTAINING PROTEIN"/>
    <property type="match status" value="1"/>
</dbReference>
<dbReference type="RefSeq" id="WP_238344424.1">
    <property type="nucleotide sequence ID" value="NZ_JACAWY010000001.1"/>
</dbReference>
<keyword evidence="4" id="KW-1185">Reference proteome</keyword>
<organism evidence="3 4">
    <name type="scientific">Pantoea nemavictus</name>
    <dbReference type="NCBI Taxonomy" id="2726955"/>
    <lineage>
        <taxon>Bacteria</taxon>
        <taxon>Pseudomonadati</taxon>
        <taxon>Pseudomonadota</taxon>
        <taxon>Gammaproteobacteria</taxon>
        <taxon>Enterobacterales</taxon>
        <taxon>Erwiniaceae</taxon>
        <taxon>Pantoea</taxon>
    </lineage>
</organism>
<evidence type="ECO:0000313" key="4">
    <source>
        <dbReference type="Proteomes" id="UP001362100"/>
    </source>
</evidence>
<dbReference type="InterPro" id="IPR029058">
    <property type="entry name" value="AB_hydrolase_fold"/>
</dbReference>
<reference evidence="3 4" key="1">
    <citation type="submission" date="2023-12" db="EMBL/GenBank/DDBJ databases">
        <title>Gut-associated functions are favored during microbiome assembly across C. elegans life.</title>
        <authorList>
            <person name="Zimmermann J."/>
        </authorList>
    </citation>
    <scope>NUCLEOTIDE SEQUENCE [LARGE SCALE GENOMIC DNA]</scope>
    <source>
        <strain evidence="3 4">BIGb0393</strain>
    </source>
</reference>
<evidence type="ECO:0000313" key="3">
    <source>
        <dbReference type="EMBL" id="MEJ5045522.1"/>
    </source>
</evidence>
<evidence type="ECO:0000259" key="2">
    <source>
        <dbReference type="Pfam" id="PF20434"/>
    </source>
</evidence>
<dbReference type="SUPFAM" id="SSF53474">
    <property type="entry name" value="alpha/beta-Hydrolases"/>
    <property type="match status" value="1"/>
</dbReference>
<keyword evidence="1 3" id="KW-0378">Hydrolase</keyword>
<dbReference type="InterPro" id="IPR049492">
    <property type="entry name" value="BD-FAE-like_dom"/>
</dbReference>
<dbReference type="PANTHER" id="PTHR48081">
    <property type="entry name" value="AB HYDROLASE SUPERFAMILY PROTEIN C4A8.06C"/>
    <property type="match status" value="1"/>
</dbReference>
<dbReference type="Proteomes" id="UP001362100">
    <property type="component" value="Unassembled WGS sequence"/>
</dbReference>
<gene>
    <name evidence="3" type="ORF">WH298_09940</name>
</gene>
<comment type="caution">
    <text evidence="3">The sequence shown here is derived from an EMBL/GenBank/DDBJ whole genome shotgun (WGS) entry which is preliminary data.</text>
</comment>
<proteinExistence type="predicted"/>
<dbReference type="EMBL" id="JBBGZW010000001">
    <property type="protein sequence ID" value="MEJ5045522.1"/>
    <property type="molecule type" value="Genomic_DNA"/>
</dbReference>
<evidence type="ECO:0000256" key="1">
    <source>
        <dbReference type="ARBA" id="ARBA00022801"/>
    </source>
</evidence>
<protein>
    <submittedName>
        <fullName evidence="3">Alpha/beta hydrolase</fullName>
    </submittedName>
</protein>
<accession>A0ABU8PRY7</accession>
<dbReference type="GO" id="GO:0016787">
    <property type="term" value="F:hydrolase activity"/>
    <property type="evidence" value="ECO:0007669"/>
    <property type="project" value="UniProtKB-KW"/>
</dbReference>
<feature type="domain" description="BD-FAE-like" evidence="2">
    <location>
        <begin position="77"/>
        <end position="276"/>
    </location>
</feature>
<name>A0ABU8PRY7_9GAMM</name>
<dbReference type="Pfam" id="PF20434">
    <property type="entry name" value="BD-FAE"/>
    <property type="match status" value="1"/>
</dbReference>
<sequence length="322" mass="35344">MRTVFCHCFYSGFGASAMKFPRLSVLLFMLYLPASFANKEIPIWPKEMSGNNKFINFSKNPASNNRAVTNVESPEMIYVPPTGKNNHSAVLIIPGGGFSYIMKDLEGLDVAKILSQKGYSSFVLIYRMPHGGSEVNRNNAFADVQRAMRLIRSNAANYRIAPNQIGVMGFSAGAFLAANISNNPDAANYPAANAQDQVSARPDFTALIYPVVSLKEGVTHVGTRAAMYGKDVTPEVIEQNSQEDRVTSRTPPTFLAQALNDGTASPQNSLRMFEALRKNKVNVEMHLFQQGGHGFGTGQKQNIPAKNWPTLFSDWQASLVKP</sequence>
<dbReference type="Gene3D" id="3.40.50.1820">
    <property type="entry name" value="alpha/beta hydrolase"/>
    <property type="match status" value="1"/>
</dbReference>